<name>A0A2J0Q8B6_9BACT</name>
<protein>
    <recommendedName>
        <fullName evidence="4">Tetratricopeptide repeat-like domain-containing protein</fullName>
    </recommendedName>
</protein>
<dbReference type="Proteomes" id="UP000228496">
    <property type="component" value="Unassembled WGS sequence"/>
</dbReference>
<dbReference type="Gene3D" id="1.25.40.10">
    <property type="entry name" value="Tetratricopeptide repeat domain"/>
    <property type="match status" value="1"/>
</dbReference>
<evidence type="ECO:0000313" key="3">
    <source>
        <dbReference type="Proteomes" id="UP000228496"/>
    </source>
</evidence>
<comment type="caution">
    <text evidence="2">The sequence shown here is derived from an EMBL/GenBank/DDBJ whole genome shotgun (WGS) entry which is preliminary data.</text>
</comment>
<proteinExistence type="predicted"/>
<dbReference type="InterPro" id="IPR011990">
    <property type="entry name" value="TPR-like_helical_dom_sf"/>
</dbReference>
<dbReference type="EMBL" id="PCXQ01000002">
    <property type="protein sequence ID" value="PJE51449.1"/>
    <property type="molecule type" value="Genomic_DNA"/>
</dbReference>
<evidence type="ECO:0000256" key="1">
    <source>
        <dbReference type="SAM" id="MobiDB-lite"/>
    </source>
</evidence>
<evidence type="ECO:0008006" key="4">
    <source>
        <dbReference type="Google" id="ProtNLM"/>
    </source>
</evidence>
<accession>A0A2J0Q8B6</accession>
<reference evidence="2 3" key="1">
    <citation type="submission" date="2017-09" db="EMBL/GenBank/DDBJ databases">
        <title>Depth-based differentiation of microbial function through sediment-hosted aquifers and enrichment of novel symbionts in the deep terrestrial subsurface.</title>
        <authorList>
            <person name="Probst A.J."/>
            <person name="Ladd B."/>
            <person name="Jarett J.K."/>
            <person name="Geller-Mcgrath D.E."/>
            <person name="Sieber C.M."/>
            <person name="Emerson J.B."/>
            <person name="Anantharaman K."/>
            <person name="Thomas B.C."/>
            <person name="Malmstrom R."/>
            <person name="Stieglmeier M."/>
            <person name="Klingl A."/>
            <person name="Woyke T."/>
            <person name="Ryan C.M."/>
            <person name="Banfield J.F."/>
        </authorList>
    </citation>
    <scope>NUCLEOTIDE SEQUENCE [LARGE SCALE GENOMIC DNA]</scope>
    <source>
        <strain evidence="2">CG10_big_fil_rev_8_21_14_0_10_36_16</strain>
    </source>
</reference>
<feature type="region of interest" description="Disordered" evidence="1">
    <location>
        <begin position="171"/>
        <end position="197"/>
    </location>
</feature>
<organism evidence="2 3">
    <name type="scientific">Candidatus Yanofskybacteria bacterium CG10_big_fil_rev_8_21_14_0_10_36_16</name>
    <dbReference type="NCBI Taxonomy" id="1975096"/>
    <lineage>
        <taxon>Bacteria</taxon>
        <taxon>Candidatus Yanofskyibacteriota</taxon>
    </lineage>
</organism>
<evidence type="ECO:0000313" key="2">
    <source>
        <dbReference type="EMBL" id="PJE51449.1"/>
    </source>
</evidence>
<gene>
    <name evidence="2" type="ORF">COV29_00475</name>
</gene>
<dbReference type="SUPFAM" id="SSF48452">
    <property type="entry name" value="TPR-like"/>
    <property type="match status" value="1"/>
</dbReference>
<dbReference type="AlphaFoldDB" id="A0A2J0Q8B6"/>
<sequence>MKVLTAFILLSLAIVPAYYGILHNEYNEVMKSSNTNFELKKYNVATDSIDKVRNSWVYWPINKMPFLDILGIDEYLDYQRGRIKAELGEYDDAMATLNNCAESNNNVLAGNCLYLLANIALYRGNVNTAEKRWKEAQEKYPGGHDYDTQVNLELLQSQKKKAQAMAAKAGAVLSHRRNNNPNTLVQPGAGKDKTIKP</sequence>